<sequence length="66" mass="7005">MSTSLGEIEHIAIVGAGIAGCHAAQNLASDYDVTIFDRSGIAAEATGYMRSRRNTTSFTAWIRAVT</sequence>
<accession>A0A4S3THN0</accession>
<feature type="domain" description="FAD dependent oxidoreductase" evidence="1">
    <location>
        <begin position="11"/>
        <end position="47"/>
    </location>
</feature>
<evidence type="ECO:0000313" key="3">
    <source>
        <dbReference type="Proteomes" id="UP000318864"/>
    </source>
</evidence>
<evidence type="ECO:0000259" key="1">
    <source>
        <dbReference type="Pfam" id="PF01266"/>
    </source>
</evidence>
<dbReference type="EMBL" id="RBZW01000059">
    <property type="protein sequence ID" value="THE63431.1"/>
    <property type="molecule type" value="Genomic_DNA"/>
</dbReference>
<protein>
    <submittedName>
        <fullName evidence="2">FAD-dependent oxidoreductase</fullName>
    </submittedName>
</protein>
<dbReference type="InterPro" id="IPR036188">
    <property type="entry name" value="FAD/NAD-bd_sf"/>
</dbReference>
<dbReference type="InterPro" id="IPR006076">
    <property type="entry name" value="FAD-dep_OxRdtase"/>
</dbReference>
<dbReference type="SUPFAM" id="SSF51905">
    <property type="entry name" value="FAD/NAD(P)-binding domain"/>
    <property type="match status" value="1"/>
</dbReference>
<proteinExistence type="predicted"/>
<comment type="caution">
    <text evidence="2">The sequence shown here is derived from an EMBL/GenBank/DDBJ whole genome shotgun (WGS) entry which is preliminary data.</text>
</comment>
<dbReference type="Gene3D" id="3.50.50.60">
    <property type="entry name" value="FAD/NAD(P)-binding domain"/>
    <property type="match status" value="1"/>
</dbReference>
<name>A0A4S3THN0_9EURY</name>
<organism evidence="2 3">
    <name type="scientific">Salinadaptatus halalkaliphilus</name>
    <dbReference type="NCBI Taxonomy" id="2419781"/>
    <lineage>
        <taxon>Archaea</taxon>
        <taxon>Methanobacteriati</taxon>
        <taxon>Methanobacteriota</taxon>
        <taxon>Stenosarchaea group</taxon>
        <taxon>Halobacteria</taxon>
        <taxon>Halobacteriales</taxon>
        <taxon>Natrialbaceae</taxon>
        <taxon>Salinadaptatus</taxon>
    </lineage>
</organism>
<gene>
    <name evidence="2" type="ORF">D8Y22_18145</name>
</gene>
<dbReference type="Proteomes" id="UP000318864">
    <property type="component" value="Unassembled WGS sequence"/>
</dbReference>
<dbReference type="RefSeq" id="WP_141466085.1">
    <property type="nucleotide sequence ID" value="NZ_RBZW01000059.1"/>
</dbReference>
<dbReference type="Pfam" id="PF01266">
    <property type="entry name" value="DAO"/>
    <property type="match status" value="1"/>
</dbReference>
<evidence type="ECO:0000313" key="2">
    <source>
        <dbReference type="EMBL" id="THE63431.1"/>
    </source>
</evidence>
<keyword evidence="3" id="KW-1185">Reference proteome</keyword>
<dbReference type="AlphaFoldDB" id="A0A4S3THN0"/>
<reference evidence="2 3" key="1">
    <citation type="submission" date="2018-10" db="EMBL/GenBank/DDBJ databases">
        <title>Natronolimnobius sp. XQ-INN 246 isolated from Inner Mongolia Autonomous Region of China.</title>
        <authorList>
            <person name="Xue Q."/>
        </authorList>
    </citation>
    <scope>NUCLEOTIDE SEQUENCE [LARGE SCALE GENOMIC DNA]</scope>
    <source>
        <strain evidence="2 3">XQ-INN 246</strain>
    </source>
</reference>